<evidence type="ECO:0000256" key="1">
    <source>
        <dbReference type="SAM" id="MobiDB-lite"/>
    </source>
</evidence>
<accession>A0A6P8C6F3</accession>
<reference evidence="3" key="2">
    <citation type="submission" date="2025-08" db="UniProtKB">
        <authorList>
            <consortium name="RefSeq"/>
        </authorList>
    </citation>
    <scope>IDENTIFICATION</scope>
    <source>
        <tissue evidence="3">Leaf</tissue>
    </source>
</reference>
<feature type="compositionally biased region" description="Basic and acidic residues" evidence="1">
    <location>
        <begin position="17"/>
        <end position="33"/>
    </location>
</feature>
<dbReference type="PANTHER" id="PTHR35318:SF2">
    <property type="entry name" value="OS08G0138900 PROTEIN"/>
    <property type="match status" value="1"/>
</dbReference>
<reference evidence="2" key="1">
    <citation type="journal article" date="2020" name="Plant Biotechnol. J.">
        <title>The pomegranate (Punica granatum L.) draft genome dissects genetic divergence between soft- and hard-seeded cultivars.</title>
        <authorList>
            <person name="Luo X."/>
            <person name="Li H."/>
            <person name="Wu Z."/>
            <person name="Yao W."/>
            <person name="Zhao P."/>
            <person name="Cao D."/>
            <person name="Yu H."/>
            <person name="Li K."/>
            <person name="Poudel K."/>
            <person name="Zhao D."/>
            <person name="Zhang F."/>
            <person name="Xia X."/>
            <person name="Chen L."/>
            <person name="Wang Q."/>
            <person name="Jing D."/>
            <person name="Cao S."/>
        </authorList>
    </citation>
    <scope>NUCLEOTIDE SEQUENCE [LARGE SCALE GENOMIC DNA]</scope>
    <source>
        <strain evidence="2">cv. Tunisia</strain>
    </source>
</reference>
<dbReference type="AlphaFoldDB" id="A0A6P8C6F3"/>
<protein>
    <submittedName>
        <fullName evidence="3">Uncharacterized protein LOC116194409</fullName>
    </submittedName>
</protein>
<dbReference type="PANTHER" id="PTHR35318">
    <property type="entry name" value="BNAA10G08410D PROTEIN"/>
    <property type="match status" value="1"/>
</dbReference>
<evidence type="ECO:0000313" key="3">
    <source>
        <dbReference type="RefSeq" id="XP_031379082.1"/>
    </source>
</evidence>
<dbReference type="GeneID" id="116194409"/>
<dbReference type="RefSeq" id="XP_031379082.1">
    <property type="nucleotide sequence ID" value="XM_031523222.1"/>
</dbReference>
<name>A0A6P8C6F3_PUNGR</name>
<gene>
    <name evidence="3" type="primary">LOC116194409</name>
</gene>
<organism evidence="2 3">
    <name type="scientific">Punica granatum</name>
    <name type="common">Pomegranate</name>
    <dbReference type="NCBI Taxonomy" id="22663"/>
    <lineage>
        <taxon>Eukaryota</taxon>
        <taxon>Viridiplantae</taxon>
        <taxon>Streptophyta</taxon>
        <taxon>Embryophyta</taxon>
        <taxon>Tracheophyta</taxon>
        <taxon>Spermatophyta</taxon>
        <taxon>Magnoliopsida</taxon>
        <taxon>eudicotyledons</taxon>
        <taxon>Gunneridae</taxon>
        <taxon>Pentapetalae</taxon>
        <taxon>rosids</taxon>
        <taxon>malvids</taxon>
        <taxon>Myrtales</taxon>
        <taxon>Lythraceae</taxon>
        <taxon>Punica</taxon>
    </lineage>
</organism>
<evidence type="ECO:0000313" key="2">
    <source>
        <dbReference type="Proteomes" id="UP000515151"/>
    </source>
</evidence>
<sequence length="124" mass="13302">MKFLSGWVSCYGGAASGREDEVGTRRCPPEEAGHSVSRRKRGGGAGKGEWRPSLCSITEDRAVLAERVRSRERRAVTKSRPIQAAQKSGSGSRGPVHVRGHSDDYGGVSVTTAIPTFSPTPFIF</sequence>
<feature type="region of interest" description="Disordered" evidence="1">
    <location>
        <begin position="71"/>
        <end position="112"/>
    </location>
</feature>
<feature type="region of interest" description="Disordered" evidence="1">
    <location>
        <begin position="12"/>
        <end position="52"/>
    </location>
</feature>
<keyword evidence="2" id="KW-1185">Reference proteome</keyword>
<dbReference type="Proteomes" id="UP000515151">
    <property type="component" value="Chromosome 1"/>
</dbReference>
<dbReference type="OrthoDB" id="1917265at2759"/>
<proteinExistence type="predicted"/>